<dbReference type="KEGG" id="dpo:4816623"/>
<evidence type="ECO:0000313" key="6">
    <source>
        <dbReference type="RefSeq" id="XP_001356008.3"/>
    </source>
</evidence>
<dbReference type="Proteomes" id="UP000001819">
    <property type="component" value="Chromosome 4"/>
</dbReference>
<keyword evidence="1 2" id="KW-0862">Zinc</keyword>
<feature type="binding site" evidence="1">
    <location>
        <position position="160"/>
    </location>
    <ligand>
        <name>Zn(2+)</name>
        <dbReference type="ChEBI" id="CHEBI:29105"/>
        <note>catalytic</note>
    </ligand>
</feature>
<organism evidence="5 6">
    <name type="scientific">Drosophila pseudoobscura pseudoobscura</name>
    <name type="common">Fruit fly</name>
    <dbReference type="NCBI Taxonomy" id="46245"/>
    <lineage>
        <taxon>Eukaryota</taxon>
        <taxon>Metazoa</taxon>
        <taxon>Ecdysozoa</taxon>
        <taxon>Arthropoda</taxon>
        <taxon>Hexapoda</taxon>
        <taxon>Insecta</taxon>
        <taxon>Pterygota</taxon>
        <taxon>Neoptera</taxon>
        <taxon>Endopterygota</taxon>
        <taxon>Diptera</taxon>
        <taxon>Brachycera</taxon>
        <taxon>Muscomorpha</taxon>
        <taxon>Ephydroidea</taxon>
        <taxon>Drosophilidae</taxon>
        <taxon>Drosophila</taxon>
        <taxon>Sophophora</taxon>
    </lineage>
</organism>
<dbReference type="InParanoid" id="A0A6I8UIF2"/>
<comment type="cofactor">
    <cofactor evidence="1 2">
        <name>Zn(2+)</name>
        <dbReference type="ChEBI" id="CHEBI:29105"/>
    </cofactor>
    <text evidence="1 2">Binds 1 zinc ion per subunit.</text>
</comment>
<evidence type="ECO:0000313" key="5">
    <source>
        <dbReference type="Proteomes" id="UP000001819"/>
    </source>
</evidence>
<dbReference type="SMART" id="SM00235">
    <property type="entry name" value="ZnMc"/>
    <property type="match status" value="1"/>
</dbReference>
<feature type="signal peptide" evidence="2">
    <location>
        <begin position="1"/>
        <end position="18"/>
    </location>
</feature>
<dbReference type="SUPFAM" id="SSF55486">
    <property type="entry name" value="Metalloproteases ('zincins'), catalytic domain"/>
    <property type="match status" value="1"/>
</dbReference>
<dbReference type="GO" id="GO:0008270">
    <property type="term" value="F:zinc ion binding"/>
    <property type="evidence" value="ECO:0007669"/>
    <property type="project" value="UniProtKB-UniRule"/>
</dbReference>
<accession>A0A6I8UIF2</accession>
<dbReference type="PANTHER" id="PTHR10127:SF814">
    <property type="entry name" value="MEPRIN A SUBUNIT BETA"/>
    <property type="match status" value="1"/>
</dbReference>
<dbReference type="Gene3D" id="3.40.390.10">
    <property type="entry name" value="Collagenase (Catalytic Domain)"/>
    <property type="match status" value="1"/>
</dbReference>
<feature type="domain" description="Peptidase M12A" evidence="4">
    <location>
        <begin position="51"/>
        <end position="255"/>
    </location>
</feature>
<dbReference type="AlphaFoldDB" id="A0A6I8UIF2"/>
<dbReference type="InterPro" id="IPR001506">
    <property type="entry name" value="Peptidase_M12A"/>
</dbReference>
<dbReference type="InterPro" id="IPR006026">
    <property type="entry name" value="Peptidase_Metallo"/>
</dbReference>
<dbReference type="PANTHER" id="PTHR10127">
    <property type="entry name" value="DISCOIDIN, CUB, EGF, LAMININ , AND ZINC METALLOPROTEASE DOMAIN CONTAINING"/>
    <property type="match status" value="1"/>
</dbReference>
<dbReference type="GO" id="GO:0004222">
    <property type="term" value="F:metalloendopeptidase activity"/>
    <property type="evidence" value="ECO:0007669"/>
    <property type="project" value="UniProtKB-UniRule"/>
</dbReference>
<evidence type="ECO:0000256" key="2">
    <source>
        <dbReference type="RuleBase" id="RU361183"/>
    </source>
</evidence>
<keyword evidence="5" id="KW-1185">Reference proteome</keyword>
<keyword evidence="2" id="KW-0732">Signal</keyword>
<evidence type="ECO:0000259" key="4">
    <source>
        <dbReference type="PROSITE" id="PS51864"/>
    </source>
</evidence>
<dbReference type="InterPro" id="IPR024079">
    <property type="entry name" value="MetalloPept_cat_dom_sf"/>
</dbReference>
<sequence>MNTFALALTLLLAKISWSFYLGNWRADPELLPSRFQGDILRRPGKTNWWRNVITNESYHWPNRTVLYFIEEGTFDKPHLQYVERAMRIIENGSCVKFKKASRDDKYFVNITSHDTGCYCEIIGWRNDRIKVNLQLDSLDSGCFRMGSLKHELLHVLGFEHQHVAQDRDEYVQIMWENIHPDHEINFWNNETEIGWNNYGETYDYGSVMHYMENAFAKDASKPTIVALKKGASKMGQRRGMSKTDLRKLNKMYQCPGYETTEPTEEPDAENITSSAQYTSED</sequence>
<feature type="binding site" evidence="1">
    <location>
        <position position="154"/>
    </location>
    <ligand>
        <name>Zn(2+)</name>
        <dbReference type="ChEBI" id="CHEBI:29105"/>
        <note>catalytic</note>
    </ligand>
</feature>
<comment type="caution">
    <text evidence="1">Lacks conserved residue(s) required for the propagation of feature annotation.</text>
</comment>
<keyword evidence="1 2" id="KW-0479">Metal-binding</keyword>
<keyword evidence="1 2" id="KW-0378">Hydrolase</keyword>
<dbReference type="CDD" id="cd04280">
    <property type="entry name" value="ZnMc_astacin_like"/>
    <property type="match status" value="1"/>
</dbReference>
<name>A0A6I8UIF2_DROPS</name>
<dbReference type="PRINTS" id="PR00480">
    <property type="entry name" value="ASTACIN"/>
</dbReference>
<protein>
    <recommendedName>
        <fullName evidence="2">Metalloendopeptidase</fullName>
        <ecNumber evidence="2">3.4.24.-</ecNumber>
    </recommendedName>
</protein>
<keyword evidence="1 2" id="KW-0645">Protease</keyword>
<keyword evidence="1 2" id="KW-0482">Metalloprotease</keyword>
<evidence type="ECO:0000256" key="3">
    <source>
        <dbReference type="SAM" id="MobiDB-lite"/>
    </source>
</evidence>
<dbReference type="RefSeq" id="XP_001356008.3">
    <property type="nucleotide sequence ID" value="XM_001355972.4"/>
</dbReference>
<gene>
    <name evidence="6" type="primary">LOC4816623</name>
</gene>
<dbReference type="EC" id="3.4.24.-" evidence="2"/>
<feature type="compositionally biased region" description="Polar residues" evidence="3">
    <location>
        <begin position="270"/>
        <end position="281"/>
    </location>
</feature>
<evidence type="ECO:0000256" key="1">
    <source>
        <dbReference type="PROSITE-ProRule" id="PRU01211"/>
    </source>
</evidence>
<reference evidence="6" key="1">
    <citation type="submission" date="2025-08" db="UniProtKB">
        <authorList>
            <consortium name="RefSeq"/>
        </authorList>
    </citation>
    <scope>IDENTIFICATION</scope>
    <source>
        <strain evidence="6">MV-25-SWS-2005</strain>
        <tissue evidence="6">Whole body</tissue>
    </source>
</reference>
<feature type="region of interest" description="Disordered" evidence="3">
    <location>
        <begin position="255"/>
        <end position="281"/>
    </location>
</feature>
<dbReference type="InterPro" id="IPR034035">
    <property type="entry name" value="Astacin-like_dom"/>
</dbReference>
<feature type="active site" evidence="1">
    <location>
        <position position="151"/>
    </location>
</feature>
<feature type="chain" id="PRO_5026379642" description="Metalloendopeptidase" evidence="2">
    <location>
        <begin position="19"/>
        <end position="281"/>
    </location>
</feature>
<dbReference type="GO" id="GO:0006508">
    <property type="term" value="P:proteolysis"/>
    <property type="evidence" value="ECO:0007669"/>
    <property type="project" value="UniProtKB-KW"/>
</dbReference>
<dbReference type="PROSITE" id="PS51864">
    <property type="entry name" value="ASTACIN"/>
    <property type="match status" value="1"/>
</dbReference>
<dbReference type="Pfam" id="PF01400">
    <property type="entry name" value="Astacin"/>
    <property type="match status" value="1"/>
</dbReference>
<proteinExistence type="predicted"/>
<feature type="binding site" evidence="1">
    <location>
        <position position="150"/>
    </location>
    <ligand>
        <name>Zn(2+)</name>
        <dbReference type="ChEBI" id="CHEBI:29105"/>
        <note>catalytic</note>
    </ligand>
</feature>